<dbReference type="AlphaFoldDB" id="A0A7L5BW07"/>
<feature type="domain" description="YjiS-like" evidence="1">
    <location>
        <begin position="38"/>
        <end position="59"/>
    </location>
</feature>
<keyword evidence="3" id="KW-1185">Reference proteome</keyword>
<accession>A0A7L5BW07</accession>
<name>A0A7L5BW07_9RHOB</name>
<dbReference type="EMBL" id="CP049056">
    <property type="protein sequence ID" value="QIE55313.1"/>
    <property type="molecule type" value="Genomic_DNA"/>
</dbReference>
<sequence>MAAFEINTRSAPFGAVTISSVVQSVERAARAFRAKFVADRTYRELSKLSQSQLRDIGLGDQDLNEFCRRIASRRV</sequence>
<dbReference type="InterPro" id="IPR009506">
    <property type="entry name" value="YjiS-like"/>
</dbReference>
<reference evidence="2 3" key="1">
    <citation type="submission" date="2020-02" db="EMBL/GenBank/DDBJ databases">
        <title>complete genome sequence of Rhodobacteraceae bacterium.</title>
        <authorList>
            <person name="Park J."/>
            <person name="Kim Y.-S."/>
            <person name="Kim K.-H."/>
        </authorList>
    </citation>
    <scope>NUCLEOTIDE SEQUENCE [LARGE SCALE GENOMIC DNA]</scope>
    <source>
        <strain evidence="2 3">RR4-56</strain>
    </source>
</reference>
<protein>
    <submittedName>
        <fullName evidence="2">DUF1127 domain-containing protein</fullName>
    </submittedName>
</protein>
<organism evidence="2 3">
    <name type="scientific">Pikeienuella piscinae</name>
    <dbReference type="NCBI Taxonomy" id="2748098"/>
    <lineage>
        <taxon>Bacteria</taxon>
        <taxon>Pseudomonadati</taxon>
        <taxon>Pseudomonadota</taxon>
        <taxon>Alphaproteobacteria</taxon>
        <taxon>Rhodobacterales</taxon>
        <taxon>Paracoccaceae</taxon>
        <taxon>Pikeienuella</taxon>
    </lineage>
</organism>
<evidence type="ECO:0000313" key="2">
    <source>
        <dbReference type="EMBL" id="QIE55313.1"/>
    </source>
</evidence>
<dbReference type="Pfam" id="PF06568">
    <property type="entry name" value="YjiS-like"/>
    <property type="match status" value="1"/>
</dbReference>
<evidence type="ECO:0000313" key="3">
    <source>
        <dbReference type="Proteomes" id="UP000503336"/>
    </source>
</evidence>
<dbReference type="Proteomes" id="UP000503336">
    <property type="component" value="Chromosome"/>
</dbReference>
<dbReference type="KEGG" id="hdh:G5B40_07500"/>
<proteinExistence type="predicted"/>
<gene>
    <name evidence="2" type="ORF">G5B40_07500</name>
</gene>
<dbReference type="RefSeq" id="WP_165097034.1">
    <property type="nucleotide sequence ID" value="NZ_CP049056.1"/>
</dbReference>
<evidence type="ECO:0000259" key="1">
    <source>
        <dbReference type="Pfam" id="PF06568"/>
    </source>
</evidence>